<dbReference type="GO" id="GO:0016020">
    <property type="term" value="C:membrane"/>
    <property type="evidence" value="ECO:0007669"/>
    <property type="project" value="UniProtKB-SubCell"/>
</dbReference>
<protein>
    <submittedName>
        <fullName evidence="7">TonB family protein</fullName>
    </submittedName>
</protein>
<keyword evidence="3 6" id="KW-1133">Transmembrane helix</keyword>
<evidence type="ECO:0000313" key="7">
    <source>
        <dbReference type="EMBL" id="MBC6992818.1"/>
    </source>
</evidence>
<dbReference type="AlphaFoldDB" id="A0A923T7F8"/>
<gene>
    <name evidence="7" type="ORF">H9S92_01465</name>
</gene>
<evidence type="ECO:0000256" key="3">
    <source>
        <dbReference type="ARBA" id="ARBA00022989"/>
    </source>
</evidence>
<comment type="subcellular location">
    <subcellularLocation>
        <location evidence="1">Membrane</location>
        <topology evidence="1">Single-pass membrane protein</topology>
    </subcellularLocation>
</comment>
<accession>A0A923T7F8</accession>
<feature type="compositionally biased region" description="Low complexity" evidence="5">
    <location>
        <begin position="139"/>
        <end position="148"/>
    </location>
</feature>
<name>A0A923T7F8_9BACT</name>
<feature type="region of interest" description="Disordered" evidence="5">
    <location>
        <begin position="59"/>
        <end position="246"/>
    </location>
</feature>
<reference evidence="7" key="1">
    <citation type="submission" date="2020-08" db="EMBL/GenBank/DDBJ databases">
        <title>Lewinella bacteria from marine environments.</title>
        <authorList>
            <person name="Zhong Y."/>
        </authorList>
    </citation>
    <scope>NUCLEOTIDE SEQUENCE</scope>
    <source>
        <strain evidence="7">KCTC 42187</strain>
    </source>
</reference>
<dbReference type="InterPro" id="IPR006260">
    <property type="entry name" value="TonB/TolA_C"/>
</dbReference>
<feature type="transmembrane region" description="Helical" evidence="6">
    <location>
        <begin position="18"/>
        <end position="37"/>
    </location>
</feature>
<feature type="compositionally biased region" description="Gly residues" evidence="5">
    <location>
        <begin position="196"/>
        <end position="208"/>
    </location>
</feature>
<evidence type="ECO:0000313" key="8">
    <source>
        <dbReference type="Proteomes" id="UP000650081"/>
    </source>
</evidence>
<keyword evidence="2 6" id="KW-0812">Transmembrane</keyword>
<organism evidence="7 8">
    <name type="scientific">Neolewinella lacunae</name>
    <dbReference type="NCBI Taxonomy" id="1517758"/>
    <lineage>
        <taxon>Bacteria</taxon>
        <taxon>Pseudomonadati</taxon>
        <taxon>Bacteroidota</taxon>
        <taxon>Saprospiria</taxon>
        <taxon>Saprospirales</taxon>
        <taxon>Lewinellaceae</taxon>
        <taxon>Neolewinella</taxon>
    </lineage>
</organism>
<feature type="compositionally biased region" description="Low complexity" evidence="5">
    <location>
        <begin position="222"/>
        <end position="233"/>
    </location>
</feature>
<comment type="caution">
    <text evidence="7">The sequence shown here is derived from an EMBL/GenBank/DDBJ whole genome shotgun (WGS) entry which is preliminary data.</text>
</comment>
<keyword evidence="8" id="KW-1185">Reference proteome</keyword>
<proteinExistence type="predicted"/>
<sequence>MDAQLTATELKGDRRGKIAAGIGFILFVLLLVIPMFYHMNPPPGQPGILVNLGFVDQGQGEENAGPTAPSEPEEVVEPTPSEATPPPPPPPAAAPDPAPQQRDVIQQEDPSEVALRQQKAREEAAKKAAEQQRQREAAAEAQRVADANAAERRRQEAAAEAQRRLDAQEAERKRQQAAEAARRKAEEDATKNQIGGLFGSGGGRGNTGTAGNQGVNNGDPNAGALSGLSSGSGRVSGGLGGRGVLKSPAVRENSQVSGTVVVSVCVDPNGNIVEAKYTQAGSSTADPNLVRAAINNAESWKFKADPAAPARQCGKITYEFKVQ</sequence>
<evidence type="ECO:0000256" key="5">
    <source>
        <dbReference type="SAM" id="MobiDB-lite"/>
    </source>
</evidence>
<dbReference type="NCBIfam" id="TIGR01352">
    <property type="entry name" value="tonB_Cterm"/>
    <property type="match status" value="1"/>
</dbReference>
<feature type="compositionally biased region" description="Gly residues" evidence="5">
    <location>
        <begin position="234"/>
        <end position="243"/>
    </location>
</feature>
<dbReference type="SUPFAM" id="SSF74653">
    <property type="entry name" value="TolA/TonB C-terminal domain"/>
    <property type="match status" value="1"/>
</dbReference>
<feature type="compositionally biased region" description="Pro residues" evidence="5">
    <location>
        <begin position="83"/>
        <end position="98"/>
    </location>
</feature>
<feature type="compositionally biased region" description="Basic and acidic residues" evidence="5">
    <location>
        <begin position="119"/>
        <end position="138"/>
    </location>
</feature>
<evidence type="ECO:0000256" key="2">
    <source>
        <dbReference type="ARBA" id="ARBA00022692"/>
    </source>
</evidence>
<dbReference type="Proteomes" id="UP000650081">
    <property type="component" value="Unassembled WGS sequence"/>
</dbReference>
<evidence type="ECO:0000256" key="4">
    <source>
        <dbReference type="ARBA" id="ARBA00023136"/>
    </source>
</evidence>
<keyword evidence="4 6" id="KW-0472">Membrane</keyword>
<evidence type="ECO:0000256" key="1">
    <source>
        <dbReference type="ARBA" id="ARBA00004167"/>
    </source>
</evidence>
<dbReference type="RefSeq" id="WP_187464955.1">
    <property type="nucleotide sequence ID" value="NZ_JACSIT010000038.1"/>
</dbReference>
<feature type="compositionally biased region" description="Basic and acidic residues" evidence="5">
    <location>
        <begin position="149"/>
        <end position="190"/>
    </location>
</feature>
<dbReference type="EMBL" id="JACSIT010000038">
    <property type="protein sequence ID" value="MBC6992818.1"/>
    <property type="molecule type" value="Genomic_DNA"/>
</dbReference>
<dbReference type="Gene3D" id="3.30.1150.10">
    <property type="match status" value="1"/>
</dbReference>
<evidence type="ECO:0000256" key="6">
    <source>
        <dbReference type="SAM" id="Phobius"/>
    </source>
</evidence>